<evidence type="ECO:0000313" key="6">
    <source>
        <dbReference type="Proteomes" id="UP000631114"/>
    </source>
</evidence>
<name>A0A835H844_9MAGN</name>
<protein>
    <recommendedName>
        <fullName evidence="4">WIT1/2 N-terminal helical bundle domain-containing protein</fullName>
    </recommendedName>
</protein>
<reference evidence="5 6" key="1">
    <citation type="submission" date="2020-10" db="EMBL/GenBank/DDBJ databases">
        <title>The Coptis chinensis genome and diversification of protoberbering-type alkaloids.</title>
        <authorList>
            <person name="Wang B."/>
            <person name="Shu S."/>
            <person name="Song C."/>
            <person name="Liu Y."/>
        </authorList>
    </citation>
    <scope>NUCLEOTIDE SEQUENCE [LARGE SCALE GENOMIC DNA]</scope>
    <source>
        <strain evidence="5">HL-2020</strain>
        <tissue evidence="5">Leaf</tissue>
    </source>
</reference>
<dbReference type="InterPro" id="IPR039976">
    <property type="entry name" value="WIT1/WIT2"/>
</dbReference>
<dbReference type="Gene3D" id="1.10.287.1490">
    <property type="match status" value="1"/>
</dbReference>
<dbReference type="PANTHER" id="PTHR35705:SF1">
    <property type="entry name" value="WPP DOMAIN-INTERACTING TAIL-ANCHORED PROTEIN 1"/>
    <property type="match status" value="1"/>
</dbReference>
<keyword evidence="6" id="KW-1185">Reference proteome</keyword>
<evidence type="ECO:0000256" key="2">
    <source>
        <dbReference type="SAM" id="MobiDB-lite"/>
    </source>
</evidence>
<dbReference type="Proteomes" id="UP000631114">
    <property type="component" value="Unassembled WGS sequence"/>
</dbReference>
<dbReference type="SUPFAM" id="SSF57997">
    <property type="entry name" value="Tropomyosin"/>
    <property type="match status" value="1"/>
</dbReference>
<feature type="domain" description="WIT1/2 N-terminal helical bundle" evidence="4">
    <location>
        <begin position="44"/>
        <end position="180"/>
    </location>
</feature>
<dbReference type="Pfam" id="PF26581">
    <property type="entry name" value="WIT1_2_N"/>
    <property type="match status" value="1"/>
</dbReference>
<feature type="transmembrane region" description="Helical" evidence="3">
    <location>
        <begin position="619"/>
        <end position="639"/>
    </location>
</feature>
<keyword evidence="3" id="KW-0472">Membrane</keyword>
<comment type="caution">
    <text evidence="5">The sequence shown here is derived from an EMBL/GenBank/DDBJ whole genome shotgun (WGS) entry which is preliminary data.</text>
</comment>
<feature type="coiled-coil region" evidence="1">
    <location>
        <begin position="142"/>
        <end position="176"/>
    </location>
</feature>
<feature type="coiled-coil region" evidence="1">
    <location>
        <begin position="430"/>
        <end position="538"/>
    </location>
</feature>
<evidence type="ECO:0000256" key="3">
    <source>
        <dbReference type="SAM" id="Phobius"/>
    </source>
</evidence>
<feature type="region of interest" description="Disordered" evidence="2">
    <location>
        <begin position="547"/>
        <end position="608"/>
    </location>
</feature>
<organism evidence="5 6">
    <name type="scientific">Coptis chinensis</name>
    <dbReference type="NCBI Taxonomy" id="261450"/>
    <lineage>
        <taxon>Eukaryota</taxon>
        <taxon>Viridiplantae</taxon>
        <taxon>Streptophyta</taxon>
        <taxon>Embryophyta</taxon>
        <taxon>Tracheophyta</taxon>
        <taxon>Spermatophyta</taxon>
        <taxon>Magnoliopsida</taxon>
        <taxon>Ranunculales</taxon>
        <taxon>Ranunculaceae</taxon>
        <taxon>Coptidoideae</taxon>
        <taxon>Coptis</taxon>
    </lineage>
</organism>
<evidence type="ECO:0000313" key="5">
    <source>
        <dbReference type="EMBL" id="KAF9593779.1"/>
    </source>
</evidence>
<dbReference type="InterPro" id="IPR058610">
    <property type="entry name" value="WIT1_2_N"/>
</dbReference>
<feature type="coiled-coil region" evidence="1">
    <location>
        <begin position="340"/>
        <end position="374"/>
    </location>
</feature>
<dbReference type="AlphaFoldDB" id="A0A835H844"/>
<evidence type="ECO:0000256" key="1">
    <source>
        <dbReference type="SAM" id="Coils"/>
    </source>
</evidence>
<keyword evidence="1" id="KW-0175">Coiled coil</keyword>
<keyword evidence="3" id="KW-1133">Transmembrane helix</keyword>
<keyword evidence="3" id="KW-0812">Transmembrane</keyword>
<accession>A0A835H844</accession>
<sequence length="644" mass="73037">MAMDGDLASENEIDGVHPDEEASDFSLQEAVSLDGESLRELFGAGEVLARVELDLAYSSEKLINLDILLMQVATRENDYETSAMESDEISDDSFEKWLEFDFLSGILDSEVRVLEKFMVSLQPEIMDVREKVLSCEHLREGFGEMERKLHDSEESLEQSQNQVAEIRMQCNNFQKTLLAFGGQENGNNSKDADVSEIDQFSNKNAKIKMQTTEQQRHILRMLEKSLARELDLEKKLFDSRNSEEESNLKLHSAEQEMFCMDEEVEDVLWRLFEAENAAEILMGISKEIIGRLQINQFNLNSSIQREGEMTSKLGISSASLDKSVETQIETLEANLVSPELSEMKVVIKDLEAHLLEAETKAETAEAKCSLLEEGNLVLNEELALLKGSENVIEKVNLLEKQLRESDMHLQHAKVSVEASQEQQNMLYSAITDMENLINDLKSKVLRAETRAEKSEAKCASLSETNSELNEEVSFLRDKMECLETSLHQADEEKTVTANEINKRAKVITDMVMQLARERERLHKQISSLTNENKILVSKFRKDCKGNKDDEDNLATDINKQEPKEAVTESAVNFQVSQTERDTPEGEAAAEQTTTLEEDTAVAESNPEPVRKREAGKLNWTFLFSVVVLLISIAVFLFQLERFKF</sequence>
<gene>
    <name evidence="5" type="ORF">IFM89_025404</name>
</gene>
<feature type="compositionally biased region" description="Low complexity" evidence="2">
    <location>
        <begin position="585"/>
        <end position="594"/>
    </location>
</feature>
<evidence type="ECO:0000259" key="4">
    <source>
        <dbReference type="Pfam" id="PF26581"/>
    </source>
</evidence>
<proteinExistence type="predicted"/>
<dbReference type="EMBL" id="JADFTS010000008">
    <property type="protein sequence ID" value="KAF9593779.1"/>
    <property type="molecule type" value="Genomic_DNA"/>
</dbReference>
<dbReference type="OrthoDB" id="1936068at2759"/>
<dbReference type="PANTHER" id="PTHR35705">
    <property type="entry name" value="WPP DOMAIN-INTERACTING TAIL-ANCHORED PROTEIN 1"/>
    <property type="match status" value="1"/>
</dbReference>